<sequence length="50" mass="5505">MLLITLCIEWGVPGWWLVGGLFALTGPAVPPTVRWAERDRPHLQAVPGEP</sequence>
<evidence type="ECO:0000313" key="1">
    <source>
        <dbReference type="EMBL" id="MBO2450901.1"/>
    </source>
</evidence>
<dbReference type="Proteomes" id="UP000669179">
    <property type="component" value="Unassembled WGS sequence"/>
</dbReference>
<dbReference type="AlphaFoldDB" id="A0A939PLS7"/>
<evidence type="ECO:0000313" key="2">
    <source>
        <dbReference type="Proteomes" id="UP000669179"/>
    </source>
</evidence>
<gene>
    <name evidence="1" type="ORF">J4573_27655</name>
</gene>
<dbReference type="RefSeq" id="WP_208258775.1">
    <property type="nucleotide sequence ID" value="NZ_JAGEOJ010000011.1"/>
</dbReference>
<organism evidence="1 2">
    <name type="scientific">Actinomadura barringtoniae</name>
    <dbReference type="NCBI Taxonomy" id="1427535"/>
    <lineage>
        <taxon>Bacteria</taxon>
        <taxon>Bacillati</taxon>
        <taxon>Actinomycetota</taxon>
        <taxon>Actinomycetes</taxon>
        <taxon>Streptosporangiales</taxon>
        <taxon>Thermomonosporaceae</taxon>
        <taxon>Actinomadura</taxon>
    </lineage>
</organism>
<keyword evidence="2" id="KW-1185">Reference proteome</keyword>
<reference evidence="1" key="1">
    <citation type="submission" date="2021-03" db="EMBL/GenBank/DDBJ databases">
        <authorList>
            <person name="Kanchanasin P."/>
            <person name="Saeng-In P."/>
            <person name="Phongsopitanun W."/>
            <person name="Yuki M."/>
            <person name="Kudo T."/>
            <person name="Ohkuma M."/>
            <person name="Tanasupawat S."/>
        </authorList>
    </citation>
    <scope>NUCLEOTIDE SEQUENCE</scope>
    <source>
        <strain evidence="1">GKU 128</strain>
    </source>
</reference>
<dbReference type="EMBL" id="JAGEOJ010000011">
    <property type="protein sequence ID" value="MBO2450901.1"/>
    <property type="molecule type" value="Genomic_DNA"/>
</dbReference>
<protein>
    <submittedName>
        <fullName evidence="1">Uncharacterized protein</fullName>
    </submittedName>
</protein>
<accession>A0A939PLS7</accession>
<proteinExistence type="predicted"/>
<name>A0A939PLS7_9ACTN</name>
<comment type="caution">
    <text evidence="1">The sequence shown here is derived from an EMBL/GenBank/DDBJ whole genome shotgun (WGS) entry which is preliminary data.</text>
</comment>